<dbReference type="EMBL" id="ML976694">
    <property type="protein sequence ID" value="KAF1971278.1"/>
    <property type="molecule type" value="Genomic_DNA"/>
</dbReference>
<organism evidence="2 3">
    <name type="scientific">Bimuria novae-zelandiae CBS 107.79</name>
    <dbReference type="NCBI Taxonomy" id="1447943"/>
    <lineage>
        <taxon>Eukaryota</taxon>
        <taxon>Fungi</taxon>
        <taxon>Dikarya</taxon>
        <taxon>Ascomycota</taxon>
        <taxon>Pezizomycotina</taxon>
        <taxon>Dothideomycetes</taxon>
        <taxon>Pleosporomycetidae</taxon>
        <taxon>Pleosporales</taxon>
        <taxon>Massarineae</taxon>
        <taxon>Didymosphaeriaceae</taxon>
        <taxon>Bimuria</taxon>
    </lineage>
</organism>
<evidence type="ECO:0000256" key="1">
    <source>
        <dbReference type="SAM" id="MobiDB-lite"/>
    </source>
</evidence>
<proteinExistence type="predicted"/>
<keyword evidence="3" id="KW-1185">Reference proteome</keyword>
<dbReference type="Proteomes" id="UP000800036">
    <property type="component" value="Unassembled WGS sequence"/>
</dbReference>
<feature type="compositionally biased region" description="Polar residues" evidence="1">
    <location>
        <begin position="27"/>
        <end position="42"/>
    </location>
</feature>
<gene>
    <name evidence="2" type="ORF">BU23DRAFT_570054</name>
</gene>
<evidence type="ECO:0000313" key="3">
    <source>
        <dbReference type="Proteomes" id="UP000800036"/>
    </source>
</evidence>
<evidence type="ECO:0000313" key="2">
    <source>
        <dbReference type="EMBL" id="KAF1971278.1"/>
    </source>
</evidence>
<feature type="region of interest" description="Disordered" evidence="1">
    <location>
        <begin position="19"/>
        <end position="48"/>
    </location>
</feature>
<sequence>MDQPTSILQLLLAQSSPAHVPEASDEAANTNVDSGNSSQLTMKPSEPPLLKKLTDLPPELFQRVMLALVEDVGIQEAYKKYQGVSRLFARASPGTVREFYAHGTLSGKPVLPLVQYKIWRYVYHKVKSVRDFGLSVLEIEETKWMKKGGYLVDRIKNLVDFLGQGHDRTEEEKDRQLEVLCQIVMLNTADDTMLSYLMGIPILRGDEALENYFTGLAMKFQDHEGQKLPEGGYYFTTETKLAVAAAAGDVARVKTLLPKADYTLYYTDLHHRSRDMTLNYGNSPFGEALGNAVFS</sequence>
<accession>A0A6A5V333</accession>
<reference evidence="2" key="1">
    <citation type="journal article" date="2020" name="Stud. Mycol.">
        <title>101 Dothideomycetes genomes: a test case for predicting lifestyles and emergence of pathogens.</title>
        <authorList>
            <person name="Haridas S."/>
            <person name="Albert R."/>
            <person name="Binder M."/>
            <person name="Bloem J."/>
            <person name="Labutti K."/>
            <person name="Salamov A."/>
            <person name="Andreopoulos B."/>
            <person name="Baker S."/>
            <person name="Barry K."/>
            <person name="Bills G."/>
            <person name="Bluhm B."/>
            <person name="Cannon C."/>
            <person name="Castanera R."/>
            <person name="Culley D."/>
            <person name="Daum C."/>
            <person name="Ezra D."/>
            <person name="Gonzalez J."/>
            <person name="Henrissat B."/>
            <person name="Kuo A."/>
            <person name="Liang C."/>
            <person name="Lipzen A."/>
            <person name="Lutzoni F."/>
            <person name="Magnuson J."/>
            <person name="Mondo S."/>
            <person name="Nolan M."/>
            <person name="Ohm R."/>
            <person name="Pangilinan J."/>
            <person name="Park H.-J."/>
            <person name="Ramirez L."/>
            <person name="Alfaro M."/>
            <person name="Sun H."/>
            <person name="Tritt A."/>
            <person name="Yoshinaga Y."/>
            <person name="Zwiers L.-H."/>
            <person name="Turgeon B."/>
            <person name="Goodwin S."/>
            <person name="Spatafora J."/>
            <person name="Crous P."/>
            <person name="Grigoriev I."/>
        </authorList>
    </citation>
    <scope>NUCLEOTIDE SEQUENCE</scope>
    <source>
        <strain evidence="2">CBS 107.79</strain>
    </source>
</reference>
<protein>
    <submittedName>
        <fullName evidence="2">Uncharacterized protein</fullName>
    </submittedName>
</protein>
<dbReference type="AlphaFoldDB" id="A0A6A5V333"/>
<name>A0A6A5V333_9PLEO</name>